<evidence type="ECO:0000313" key="2">
    <source>
        <dbReference type="Proteomes" id="UP000219514"/>
    </source>
</evidence>
<sequence length="53" mass="6086">MLRPRTAVPVHYEGWTHFRQGRAAAERQLAAAPRDLHELFRWVPVGQPVELPA</sequence>
<dbReference type="Proteomes" id="UP000219514">
    <property type="component" value="Unassembled WGS sequence"/>
</dbReference>
<organism evidence="1 2">
    <name type="scientific">Geodermatophilus sabuli</name>
    <dbReference type="NCBI Taxonomy" id="1564158"/>
    <lineage>
        <taxon>Bacteria</taxon>
        <taxon>Bacillati</taxon>
        <taxon>Actinomycetota</taxon>
        <taxon>Actinomycetes</taxon>
        <taxon>Geodermatophilales</taxon>
        <taxon>Geodermatophilaceae</taxon>
        <taxon>Geodermatophilus</taxon>
    </lineage>
</organism>
<evidence type="ECO:0000313" key="1">
    <source>
        <dbReference type="EMBL" id="SNX94219.1"/>
    </source>
</evidence>
<protein>
    <recommendedName>
        <fullName evidence="3">MBL fold metallo-hydrolase</fullName>
    </recommendedName>
</protein>
<dbReference type="RefSeq" id="WP_216359552.1">
    <property type="nucleotide sequence ID" value="NZ_JACHXB010000001.1"/>
</dbReference>
<accession>A0A285E570</accession>
<reference evidence="1 2" key="1">
    <citation type="submission" date="2017-09" db="EMBL/GenBank/DDBJ databases">
        <authorList>
            <person name="Ehlers B."/>
            <person name="Leendertz F.H."/>
        </authorList>
    </citation>
    <scope>NUCLEOTIDE SEQUENCE [LARGE SCALE GENOMIC DNA]</scope>
    <source>
        <strain evidence="1 2">DSM 46844</strain>
    </source>
</reference>
<evidence type="ECO:0008006" key="3">
    <source>
        <dbReference type="Google" id="ProtNLM"/>
    </source>
</evidence>
<keyword evidence="2" id="KW-1185">Reference proteome</keyword>
<proteinExistence type="predicted"/>
<name>A0A285E570_9ACTN</name>
<gene>
    <name evidence="1" type="ORF">SAMN06893097_1017</name>
</gene>
<dbReference type="AlphaFoldDB" id="A0A285E570"/>
<dbReference type="EMBL" id="OBDO01000001">
    <property type="protein sequence ID" value="SNX94219.1"/>
    <property type="molecule type" value="Genomic_DNA"/>
</dbReference>